<comment type="caution">
    <text evidence="1">The sequence shown here is derived from an EMBL/GenBank/DDBJ whole genome shotgun (WGS) entry which is preliminary data.</text>
</comment>
<reference evidence="1" key="1">
    <citation type="journal article" date="2014" name="Front. Microbiol.">
        <title>High frequency of phylogenetically diverse reductive dehalogenase-homologous genes in deep subseafloor sedimentary metagenomes.</title>
        <authorList>
            <person name="Kawai M."/>
            <person name="Futagami T."/>
            <person name="Toyoda A."/>
            <person name="Takaki Y."/>
            <person name="Nishi S."/>
            <person name="Hori S."/>
            <person name="Arai W."/>
            <person name="Tsubouchi T."/>
            <person name="Morono Y."/>
            <person name="Uchiyama I."/>
            <person name="Ito T."/>
            <person name="Fujiyama A."/>
            <person name="Inagaki F."/>
            <person name="Takami H."/>
        </authorList>
    </citation>
    <scope>NUCLEOTIDE SEQUENCE</scope>
    <source>
        <strain evidence="1">Expedition CK06-06</strain>
    </source>
</reference>
<evidence type="ECO:0000313" key="1">
    <source>
        <dbReference type="EMBL" id="GAG62130.1"/>
    </source>
</evidence>
<organism evidence="1">
    <name type="scientific">marine sediment metagenome</name>
    <dbReference type="NCBI Taxonomy" id="412755"/>
    <lineage>
        <taxon>unclassified sequences</taxon>
        <taxon>metagenomes</taxon>
        <taxon>ecological metagenomes</taxon>
    </lineage>
</organism>
<dbReference type="AlphaFoldDB" id="X0YZS7"/>
<dbReference type="EMBL" id="BART01007708">
    <property type="protein sequence ID" value="GAG62130.1"/>
    <property type="molecule type" value="Genomic_DNA"/>
</dbReference>
<accession>X0YZS7</accession>
<feature type="non-terminal residue" evidence="1">
    <location>
        <position position="87"/>
    </location>
</feature>
<sequence>MIEKMELNKETVVQAVITKINKNYRKTIRTKHLKNFDEPEKVNDQEGLHNYVPDISVEYKGSLILFEIELNNKFIIHKWKSISEYVA</sequence>
<proteinExistence type="predicted"/>
<gene>
    <name evidence="1" type="ORF">S01H4_17489</name>
</gene>
<name>X0YZS7_9ZZZZ</name>
<protein>
    <submittedName>
        <fullName evidence="1">Uncharacterized protein</fullName>
    </submittedName>
</protein>